<evidence type="ECO:0000313" key="3">
    <source>
        <dbReference type="Proteomes" id="UP000038010"/>
    </source>
</evidence>
<evidence type="ECO:0000313" key="2">
    <source>
        <dbReference type="EMBL" id="KPI35640.1"/>
    </source>
</evidence>
<proteinExistence type="predicted"/>
<evidence type="ECO:0008006" key="4">
    <source>
        <dbReference type="Google" id="ProtNLM"/>
    </source>
</evidence>
<comment type="caution">
    <text evidence="2">The sequence shown here is derived from an EMBL/GenBank/DDBJ whole genome shotgun (WGS) entry which is preliminary data.</text>
</comment>
<accession>A0A0N1NWI9</accession>
<sequence length="399" mass="44637">MPTDIQPFRFLDLPKEVRLVVYEHLFAGSVLMDDDCSECRDQLRKFRIQDDATNQALDTSIVYGTESLPGILMASKLTRTELILPPTYLQRVMKHVKTVVLQDPVDGFTRPQIREKLHELLSSLAQLQTLHLIVPMYAGFLSTTDDKLADKIVEFMRDLLPWHCGSAIPGTKSDLQIAAYTAFIPKEDPRSNVIVKIDWRTGSIIDQYTLVLSSTQFTQDDELARAVFELRHTPYKWWDDIRPVANTRPDLDIILHLNVSAGTASQFVLKVDWRTGTIISGRPADKKTADGETPDEVSPVKDTPDDQGPEGGDLGGEGLEVDDSNIPNRDAQDLDNQDPEDEDSDDENLDAGADDGDSDDENTESEDVDDEDSDDEDSDDEEIERHEASPVSRASKPLI</sequence>
<feature type="compositionally biased region" description="Gly residues" evidence="1">
    <location>
        <begin position="309"/>
        <end position="318"/>
    </location>
</feature>
<name>A0A0N1NWI9_9EURO</name>
<protein>
    <recommendedName>
        <fullName evidence="4">F-box domain-containing protein</fullName>
    </recommendedName>
</protein>
<dbReference type="GeneID" id="28736841"/>
<dbReference type="EMBL" id="LFJN01000038">
    <property type="protein sequence ID" value="KPI35640.1"/>
    <property type="molecule type" value="Genomic_DNA"/>
</dbReference>
<dbReference type="OrthoDB" id="3642266at2759"/>
<gene>
    <name evidence="2" type="ORF">AB675_4798</name>
</gene>
<keyword evidence="3" id="KW-1185">Reference proteome</keyword>
<evidence type="ECO:0000256" key="1">
    <source>
        <dbReference type="SAM" id="MobiDB-lite"/>
    </source>
</evidence>
<feature type="region of interest" description="Disordered" evidence="1">
    <location>
        <begin position="280"/>
        <end position="399"/>
    </location>
</feature>
<feature type="compositionally biased region" description="Acidic residues" evidence="1">
    <location>
        <begin position="333"/>
        <end position="382"/>
    </location>
</feature>
<dbReference type="Proteomes" id="UP000038010">
    <property type="component" value="Unassembled WGS sequence"/>
</dbReference>
<dbReference type="VEuPathDB" id="FungiDB:AB675_4798"/>
<dbReference type="AlphaFoldDB" id="A0A0N1NWI9"/>
<reference evidence="2 3" key="1">
    <citation type="submission" date="2015-06" db="EMBL/GenBank/DDBJ databases">
        <title>Draft genome of the ant-associated black yeast Phialophora attae CBS 131958.</title>
        <authorList>
            <person name="Moreno L.F."/>
            <person name="Stielow B.J."/>
            <person name="de Hoog S."/>
            <person name="Vicente V.A."/>
            <person name="Weiss V.A."/>
            <person name="de Vries M."/>
            <person name="Cruz L.M."/>
            <person name="Souza E.M."/>
        </authorList>
    </citation>
    <scope>NUCLEOTIDE SEQUENCE [LARGE SCALE GENOMIC DNA]</scope>
    <source>
        <strain evidence="2 3">CBS 131958</strain>
    </source>
</reference>
<dbReference type="RefSeq" id="XP_017995603.1">
    <property type="nucleotide sequence ID" value="XM_018144962.1"/>
</dbReference>
<organism evidence="2 3">
    <name type="scientific">Cyphellophora attinorum</name>
    <dbReference type="NCBI Taxonomy" id="1664694"/>
    <lineage>
        <taxon>Eukaryota</taxon>
        <taxon>Fungi</taxon>
        <taxon>Dikarya</taxon>
        <taxon>Ascomycota</taxon>
        <taxon>Pezizomycotina</taxon>
        <taxon>Eurotiomycetes</taxon>
        <taxon>Chaetothyriomycetidae</taxon>
        <taxon>Chaetothyriales</taxon>
        <taxon>Cyphellophoraceae</taxon>
        <taxon>Cyphellophora</taxon>
    </lineage>
</organism>